<organism evidence="11">
    <name type="scientific">Hemiselmis andersenii</name>
    <name type="common">Cryptophyte alga</name>
    <dbReference type="NCBI Taxonomy" id="464988"/>
    <lineage>
        <taxon>Eukaryota</taxon>
        <taxon>Cryptophyceae</taxon>
        <taxon>Cryptomonadales</taxon>
        <taxon>Hemiselmidaceae</taxon>
        <taxon>Hemiselmis</taxon>
    </lineage>
</organism>
<evidence type="ECO:0000256" key="4">
    <source>
        <dbReference type="ARBA" id="ARBA00022777"/>
    </source>
</evidence>
<dbReference type="Gene3D" id="1.10.510.10">
    <property type="entry name" value="Transferase(Phosphotransferase) domain 1"/>
    <property type="match status" value="1"/>
</dbReference>
<dbReference type="CDD" id="cd00051">
    <property type="entry name" value="EFh"/>
    <property type="match status" value="2"/>
</dbReference>
<keyword evidence="3 7" id="KW-0547">Nucleotide-binding</keyword>
<dbReference type="SUPFAM" id="SSF47473">
    <property type="entry name" value="EF-hand"/>
    <property type="match status" value="1"/>
</dbReference>
<dbReference type="PROSITE" id="PS50222">
    <property type="entry name" value="EF_HAND_2"/>
    <property type="match status" value="4"/>
</dbReference>
<dbReference type="GO" id="GO:0005524">
    <property type="term" value="F:ATP binding"/>
    <property type="evidence" value="ECO:0007669"/>
    <property type="project" value="UniProtKB-UniRule"/>
</dbReference>
<dbReference type="Pfam" id="PF00069">
    <property type="entry name" value="Pkinase"/>
    <property type="match status" value="1"/>
</dbReference>
<dbReference type="FunFam" id="1.10.510.10:FF:000571">
    <property type="entry name" value="Maternal embryonic leucine zipper kinase"/>
    <property type="match status" value="1"/>
</dbReference>
<dbReference type="InterPro" id="IPR011009">
    <property type="entry name" value="Kinase-like_dom_sf"/>
</dbReference>
<dbReference type="PROSITE" id="PS50011">
    <property type="entry name" value="PROTEIN_KINASE_DOM"/>
    <property type="match status" value="1"/>
</dbReference>
<keyword evidence="2" id="KW-0808">Transferase</keyword>
<feature type="domain" description="EF-hand" evidence="10">
    <location>
        <begin position="412"/>
        <end position="447"/>
    </location>
</feature>
<feature type="domain" description="Protein kinase" evidence="9">
    <location>
        <begin position="80"/>
        <end position="344"/>
    </location>
</feature>
<dbReference type="InterPro" id="IPR008271">
    <property type="entry name" value="Ser/Thr_kinase_AS"/>
</dbReference>
<feature type="domain" description="EF-hand" evidence="10">
    <location>
        <begin position="623"/>
        <end position="658"/>
    </location>
</feature>
<dbReference type="InterPro" id="IPR000719">
    <property type="entry name" value="Prot_kinase_dom"/>
</dbReference>
<dbReference type="Gene3D" id="1.10.238.10">
    <property type="entry name" value="EF-hand"/>
    <property type="match status" value="2"/>
</dbReference>
<dbReference type="InterPro" id="IPR017441">
    <property type="entry name" value="Protein_kinase_ATP_BS"/>
</dbReference>
<protein>
    <recommendedName>
        <fullName evidence="12">Calmodulin</fullName>
    </recommendedName>
</protein>
<evidence type="ECO:0000256" key="1">
    <source>
        <dbReference type="ARBA" id="ARBA00022527"/>
    </source>
</evidence>
<dbReference type="InterPro" id="IPR018247">
    <property type="entry name" value="EF_Hand_1_Ca_BS"/>
</dbReference>
<feature type="compositionally biased region" description="Basic and acidic residues" evidence="8">
    <location>
        <begin position="656"/>
        <end position="667"/>
    </location>
</feature>
<feature type="region of interest" description="Disordered" evidence="8">
    <location>
        <begin position="656"/>
        <end position="693"/>
    </location>
</feature>
<dbReference type="PROSITE" id="PS00108">
    <property type="entry name" value="PROTEIN_KINASE_ST"/>
    <property type="match status" value="1"/>
</dbReference>
<dbReference type="InterPro" id="IPR050205">
    <property type="entry name" value="CDPK_Ser/Thr_kinases"/>
</dbReference>
<dbReference type="SMART" id="SM00220">
    <property type="entry name" value="S_TKc"/>
    <property type="match status" value="1"/>
</dbReference>
<keyword evidence="5" id="KW-0106">Calcium</keyword>
<feature type="region of interest" description="Disordered" evidence="8">
    <location>
        <begin position="490"/>
        <end position="552"/>
    </location>
</feature>
<dbReference type="PROSITE" id="PS00018">
    <property type="entry name" value="EF_HAND_1"/>
    <property type="match status" value="1"/>
</dbReference>
<dbReference type="GO" id="GO:0004674">
    <property type="term" value="F:protein serine/threonine kinase activity"/>
    <property type="evidence" value="ECO:0007669"/>
    <property type="project" value="UniProtKB-KW"/>
</dbReference>
<dbReference type="CDD" id="cd05117">
    <property type="entry name" value="STKc_CAMK"/>
    <property type="match status" value="1"/>
</dbReference>
<evidence type="ECO:0008006" key="12">
    <source>
        <dbReference type="Google" id="ProtNLM"/>
    </source>
</evidence>
<dbReference type="PROSITE" id="PS00107">
    <property type="entry name" value="PROTEIN_KINASE_ATP"/>
    <property type="match status" value="1"/>
</dbReference>
<feature type="binding site" evidence="7">
    <location>
        <position position="109"/>
    </location>
    <ligand>
        <name>ATP</name>
        <dbReference type="ChEBI" id="CHEBI:30616"/>
    </ligand>
</feature>
<keyword evidence="4" id="KW-0418">Kinase</keyword>
<feature type="compositionally biased region" description="Pro residues" evidence="8">
    <location>
        <begin position="683"/>
        <end position="693"/>
    </location>
</feature>
<evidence type="ECO:0000256" key="6">
    <source>
        <dbReference type="ARBA" id="ARBA00022840"/>
    </source>
</evidence>
<name>A0A7S0XX42_HEMAN</name>
<dbReference type="FunFam" id="3.30.200.20:FF:000042">
    <property type="entry name" value="Aurora kinase A"/>
    <property type="match status" value="1"/>
</dbReference>
<dbReference type="AlphaFoldDB" id="A0A7S0XX42"/>
<evidence type="ECO:0000256" key="3">
    <source>
        <dbReference type="ARBA" id="ARBA00022741"/>
    </source>
</evidence>
<dbReference type="InterPro" id="IPR002048">
    <property type="entry name" value="EF_hand_dom"/>
</dbReference>
<gene>
    <name evidence="11" type="ORF">HAND1043_LOCUS12185</name>
</gene>
<dbReference type="InterPro" id="IPR011992">
    <property type="entry name" value="EF-hand-dom_pair"/>
</dbReference>
<evidence type="ECO:0000259" key="9">
    <source>
        <dbReference type="PROSITE" id="PS50011"/>
    </source>
</evidence>
<feature type="domain" description="EF-hand" evidence="10">
    <location>
        <begin position="448"/>
        <end position="483"/>
    </location>
</feature>
<reference evidence="11" key="1">
    <citation type="submission" date="2021-01" db="EMBL/GenBank/DDBJ databases">
        <authorList>
            <person name="Corre E."/>
            <person name="Pelletier E."/>
            <person name="Niang G."/>
            <person name="Scheremetjew M."/>
            <person name="Finn R."/>
            <person name="Kale V."/>
            <person name="Holt S."/>
            <person name="Cochrane G."/>
            <person name="Meng A."/>
            <person name="Brown T."/>
            <person name="Cohen L."/>
        </authorList>
    </citation>
    <scope>NUCLEOTIDE SEQUENCE</scope>
    <source>
        <strain evidence="11">CCMP441</strain>
    </source>
</reference>
<feature type="domain" description="EF-hand" evidence="10">
    <location>
        <begin position="587"/>
        <end position="622"/>
    </location>
</feature>
<accession>A0A7S0XX42</accession>
<keyword evidence="6 7" id="KW-0067">ATP-binding</keyword>
<dbReference type="SUPFAM" id="SSF56112">
    <property type="entry name" value="Protein kinase-like (PK-like)"/>
    <property type="match status" value="1"/>
</dbReference>
<evidence type="ECO:0000256" key="7">
    <source>
        <dbReference type="PROSITE-ProRule" id="PRU10141"/>
    </source>
</evidence>
<evidence type="ECO:0000256" key="8">
    <source>
        <dbReference type="SAM" id="MobiDB-lite"/>
    </source>
</evidence>
<dbReference type="GO" id="GO:0005509">
    <property type="term" value="F:calcium ion binding"/>
    <property type="evidence" value="ECO:0007669"/>
    <property type="project" value="InterPro"/>
</dbReference>
<dbReference type="PANTHER" id="PTHR24349">
    <property type="entry name" value="SERINE/THREONINE-PROTEIN KINASE"/>
    <property type="match status" value="1"/>
</dbReference>
<evidence type="ECO:0000313" key="11">
    <source>
        <dbReference type="EMBL" id="CAD8745689.1"/>
    </source>
</evidence>
<evidence type="ECO:0000256" key="2">
    <source>
        <dbReference type="ARBA" id="ARBA00022679"/>
    </source>
</evidence>
<evidence type="ECO:0000256" key="5">
    <source>
        <dbReference type="ARBA" id="ARBA00022837"/>
    </source>
</evidence>
<proteinExistence type="predicted"/>
<sequence length="693" mass="78082">MSSDTKTSILEKFSLSPRPSPLHFGTASMPPISVSRTASVPLPLGEGSDRVPAKAKQSRVKRAMNWVVSLTQSGIRKDYELLHDELGKGKYGVVRPAVKRKTGEKVAVKILPKVSPEGKDEVKFAMREIAIMERVDHPNCVAFYGSYESSRHIYIVMELVSGGQLLERIVKKDHYSETEAAKVFVQVVSAIDYLHSKGVVHRDLKPENLLYKTHAADSQIKICDFGLGRAVSMEEVQSGRSRFWSRCGSPDYVAPEVLMRHGYGFECDVWSAGVILYIMLCGTPPFGHASIMIKFDRIKKGMYSFPESHWEGVSEEAKDMVSCMLMVDPTERQTCKQALEHPWLKRLASDQLPTSNMPMMQKRLREWHAGRKLMAAIHTVTALHRMTQEIDIDPPSKEQGERFLKELKERPEKLDELRQSFSLLDRDGTGRVRVENIAVLEKVIGHKKSPQELRDMVGHFDVYNKGYVDFEEYCIMMAAFGQSINREFHDTDRTSHSNASSGEGPAAFHGSGGSGDANQANQAARRREAAPEFQTPPNHRRPRYNPNDPKARSMDQALDWQKLYQDSTAHTGSLRKFNASTEECVMLTYQDIVCAFDALDLRHKGTLTPSQIREVFVRFGSEVSAEEAKEMVQLADRNGDGMIDASDLWQMIKDHDHAPHPLDRNHDTLSPTPKQSREASGEIPPPAPPRRWG</sequence>
<evidence type="ECO:0000259" key="10">
    <source>
        <dbReference type="PROSITE" id="PS50222"/>
    </source>
</evidence>
<keyword evidence="1" id="KW-0723">Serine/threonine-protein kinase</keyword>
<dbReference type="EMBL" id="HBFK01019640">
    <property type="protein sequence ID" value="CAD8745689.1"/>
    <property type="molecule type" value="Transcribed_RNA"/>
</dbReference>
<dbReference type="Pfam" id="PF13499">
    <property type="entry name" value="EF-hand_7"/>
    <property type="match status" value="2"/>
</dbReference>
<dbReference type="SMART" id="SM00054">
    <property type="entry name" value="EFh"/>
    <property type="match status" value="3"/>
</dbReference>